<dbReference type="EMBL" id="FP929041">
    <property type="protein sequence ID" value="CBK89221.1"/>
    <property type="molecule type" value="Genomic_DNA"/>
</dbReference>
<evidence type="ECO:0000313" key="2">
    <source>
        <dbReference type="Proteomes" id="UP000008801"/>
    </source>
</evidence>
<reference evidence="1 2" key="1">
    <citation type="submission" date="2010-03" db="EMBL/GenBank/DDBJ databases">
        <title>The genome sequence of Eubacterium cylindroides T2-87.</title>
        <authorList>
            <consortium name="metaHIT consortium -- http://www.metahit.eu/"/>
            <person name="Pajon A."/>
            <person name="Turner K."/>
            <person name="Parkhill J."/>
            <person name="Duncan S."/>
            <person name="Flint H."/>
        </authorList>
    </citation>
    <scope>NUCLEOTIDE SEQUENCE [LARGE SCALE GENOMIC DNA]</scope>
    <source>
        <strain evidence="1 2">T2-87</strain>
    </source>
</reference>
<name>D4JG99_9FIRM</name>
<dbReference type="AlphaFoldDB" id="D4JG99"/>
<organism evidence="1 2">
    <name type="scientific">Faecalitalea cylindroides T2-87</name>
    <dbReference type="NCBI Taxonomy" id="717960"/>
    <lineage>
        <taxon>Bacteria</taxon>
        <taxon>Bacillati</taxon>
        <taxon>Bacillota</taxon>
        <taxon>Erysipelotrichia</taxon>
        <taxon>Erysipelotrichales</taxon>
        <taxon>Erysipelotrichaceae</taxon>
        <taxon>Faecalitalea</taxon>
    </lineage>
</organism>
<dbReference type="InterPro" id="IPR003797">
    <property type="entry name" value="DegV"/>
</dbReference>
<protein>
    <submittedName>
        <fullName evidence="1">Uncharacterized protein conserved in bacteria</fullName>
    </submittedName>
</protein>
<dbReference type="SUPFAM" id="SSF82549">
    <property type="entry name" value="DAK1/DegV-like"/>
    <property type="match status" value="1"/>
</dbReference>
<dbReference type="HOGENOM" id="CLU_3080052_0_0_9"/>
<dbReference type="STRING" id="717960.EC1_20460"/>
<accession>D4JG99</accession>
<dbReference type="Gene3D" id="3.30.1180.10">
    <property type="match status" value="1"/>
</dbReference>
<dbReference type="InterPro" id="IPR043168">
    <property type="entry name" value="DegV_C"/>
</dbReference>
<dbReference type="KEGG" id="euc:EC1_20460"/>
<proteinExistence type="predicted"/>
<dbReference type="Proteomes" id="UP000008801">
    <property type="component" value="Chromosome"/>
</dbReference>
<sequence length="52" mass="5680">MLEESAKTDVSFLIPFDFDFLQRGGRVSKTAAGLGGLLKLVVCMKNQMMDAV</sequence>
<evidence type="ECO:0000313" key="1">
    <source>
        <dbReference type="EMBL" id="CBK89221.1"/>
    </source>
</evidence>
<gene>
    <name evidence="1" type="ORF">EC1_20460</name>
</gene>
<dbReference type="Pfam" id="PF02645">
    <property type="entry name" value="DegV"/>
    <property type="match status" value="1"/>
</dbReference>
<reference evidence="1 2" key="2">
    <citation type="submission" date="2010-03" db="EMBL/GenBank/DDBJ databases">
        <authorList>
            <person name="Pajon A."/>
        </authorList>
    </citation>
    <scope>NUCLEOTIDE SEQUENCE [LARGE SCALE GENOMIC DNA]</scope>
    <source>
        <strain evidence="1 2">T2-87</strain>
    </source>
</reference>